<dbReference type="KEGG" id="mng:MNEG_9394"/>
<dbReference type="Proteomes" id="UP000054498">
    <property type="component" value="Unassembled WGS sequence"/>
</dbReference>
<dbReference type="PANTHER" id="PTHR42747">
    <property type="entry name" value="NITRONATE MONOOXYGENASE-RELATED"/>
    <property type="match status" value="1"/>
</dbReference>
<dbReference type="EC" id="1.13.12.16" evidence="7"/>
<evidence type="ECO:0000256" key="5">
    <source>
        <dbReference type="ARBA" id="ARBA00023002"/>
    </source>
</evidence>
<dbReference type="GO" id="GO:0006207">
    <property type="term" value="P:'de novo' pyrimidine nucleobase biosynthetic process"/>
    <property type="evidence" value="ECO:0007669"/>
    <property type="project" value="InterPro"/>
</dbReference>
<gene>
    <name evidence="7" type="ORF">MNEG_9394</name>
</gene>
<dbReference type="PANTHER" id="PTHR42747:SF3">
    <property type="entry name" value="NITRONATE MONOOXYGENASE-RELATED"/>
    <property type="match status" value="1"/>
</dbReference>
<dbReference type="OrthoDB" id="10265891at2759"/>
<dbReference type="GO" id="GO:0016627">
    <property type="term" value="F:oxidoreductase activity, acting on the CH-CH group of donors"/>
    <property type="evidence" value="ECO:0007669"/>
    <property type="project" value="InterPro"/>
</dbReference>
<proteinExistence type="inferred from homology"/>
<dbReference type="InterPro" id="IPR004136">
    <property type="entry name" value="NMO"/>
</dbReference>
<evidence type="ECO:0000256" key="3">
    <source>
        <dbReference type="ARBA" id="ARBA00022630"/>
    </source>
</evidence>
<reference evidence="7 8" key="1">
    <citation type="journal article" date="2013" name="BMC Genomics">
        <title>Reconstruction of the lipid metabolism for the microalga Monoraphidium neglectum from its genome sequence reveals characteristics suitable for biofuel production.</title>
        <authorList>
            <person name="Bogen C."/>
            <person name="Al-Dilaimi A."/>
            <person name="Albersmeier A."/>
            <person name="Wichmann J."/>
            <person name="Grundmann M."/>
            <person name="Rupp O."/>
            <person name="Lauersen K.J."/>
            <person name="Blifernez-Klassen O."/>
            <person name="Kalinowski J."/>
            <person name="Goesmann A."/>
            <person name="Mussgnug J.H."/>
            <person name="Kruse O."/>
        </authorList>
    </citation>
    <scope>NUCLEOTIDE SEQUENCE [LARGE SCALE GENOMIC DNA]</scope>
    <source>
        <strain evidence="7 8">SAG 48.87</strain>
    </source>
</reference>
<evidence type="ECO:0000256" key="6">
    <source>
        <dbReference type="ARBA" id="ARBA00023033"/>
    </source>
</evidence>
<evidence type="ECO:0000256" key="2">
    <source>
        <dbReference type="ARBA" id="ARBA00009881"/>
    </source>
</evidence>
<dbReference type="AlphaFoldDB" id="A0A0D2MCK9"/>
<evidence type="ECO:0000256" key="1">
    <source>
        <dbReference type="ARBA" id="ARBA00001917"/>
    </source>
</evidence>
<dbReference type="CDD" id="cd04730">
    <property type="entry name" value="NPD_like"/>
    <property type="match status" value="1"/>
</dbReference>
<dbReference type="GeneID" id="25742269"/>
<dbReference type="Pfam" id="PF03060">
    <property type="entry name" value="NMO"/>
    <property type="match status" value="1"/>
</dbReference>
<dbReference type="InterPro" id="IPR001295">
    <property type="entry name" value="Dihydroorotate_DH_CS"/>
</dbReference>
<dbReference type="EMBL" id="KK102139">
    <property type="protein sequence ID" value="KIY98566.1"/>
    <property type="molecule type" value="Genomic_DNA"/>
</dbReference>
<protein>
    <submittedName>
        <fullName evidence="7">Nitronate monooxygenase</fullName>
        <ecNumber evidence="7">1.13.12.16</ecNumber>
    </submittedName>
</protein>
<keyword evidence="6 7" id="KW-0503">Monooxygenase</keyword>
<name>A0A0D2MCK9_9CHLO</name>
<keyword evidence="8" id="KW-1185">Reference proteome</keyword>
<dbReference type="InterPro" id="IPR013785">
    <property type="entry name" value="Aldolase_TIM"/>
</dbReference>
<dbReference type="STRING" id="145388.A0A0D2MCK9"/>
<keyword evidence="5 7" id="KW-0560">Oxidoreductase</keyword>
<evidence type="ECO:0000256" key="4">
    <source>
        <dbReference type="ARBA" id="ARBA00022643"/>
    </source>
</evidence>
<dbReference type="Gene3D" id="3.20.20.70">
    <property type="entry name" value="Aldolase class I"/>
    <property type="match status" value="1"/>
</dbReference>
<dbReference type="RefSeq" id="XP_013897586.1">
    <property type="nucleotide sequence ID" value="XM_014042132.1"/>
</dbReference>
<comment type="cofactor">
    <cofactor evidence="1">
        <name>FMN</name>
        <dbReference type="ChEBI" id="CHEBI:58210"/>
    </cofactor>
</comment>
<accession>A0A0D2MCK9</accession>
<dbReference type="GO" id="GO:0018580">
    <property type="term" value="F:nitronate monooxygenase activity"/>
    <property type="evidence" value="ECO:0007669"/>
    <property type="project" value="UniProtKB-EC"/>
</dbReference>
<organism evidence="7 8">
    <name type="scientific">Monoraphidium neglectum</name>
    <dbReference type="NCBI Taxonomy" id="145388"/>
    <lineage>
        <taxon>Eukaryota</taxon>
        <taxon>Viridiplantae</taxon>
        <taxon>Chlorophyta</taxon>
        <taxon>core chlorophytes</taxon>
        <taxon>Chlorophyceae</taxon>
        <taxon>CS clade</taxon>
        <taxon>Sphaeropleales</taxon>
        <taxon>Selenastraceae</taxon>
        <taxon>Monoraphidium</taxon>
    </lineage>
</organism>
<sequence>MSGSTTPQLVAAVSNAGGLGMYAVGSGLPDASKLPAVISSIREKLAAPDTPFGVNIFVPPPEHYHPQPLSPDESEAVALWVAAYQRRAAALGMATKVAAAPSLPDFHGQWSSFERHVEVMVEQRVPLISFHFGLPRPATLDLIRGAGLLTVACATTVKEARAAEAAGVDFVVVQGAEAGGHRGTFYGEDPRSGLIGTLPLLAAVRAAVSVPVIAAGGIMDGAGVAAVLAGGAAGAWLGTAFLAAAEADVAAWQREAMLGQAPTADGSDDSVDNTVVTRAFTGKGARGLANDLTHELAEVEGTLPNLFELANTRAFLAEARQKGLSSVGIALCGQGHRRLRRQVVGAGQLLAELEAETDAAVGRLLGDG</sequence>
<keyword evidence="4" id="KW-0288">FMN</keyword>
<evidence type="ECO:0000313" key="8">
    <source>
        <dbReference type="Proteomes" id="UP000054498"/>
    </source>
</evidence>
<dbReference type="SUPFAM" id="SSF51412">
    <property type="entry name" value="Inosine monophosphate dehydrogenase (IMPDH)"/>
    <property type="match status" value="1"/>
</dbReference>
<dbReference type="PROSITE" id="PS00912">
    <property type="entry name" value="DHODEHASE_2"/>
    <property type="match status" value="1"/>
</dbReference>
<evidence type="ECO:0000313" key="7">
    <source>
        <dbReference type="EMBL" id="KIY98566.1"/>
    </source>
</evidence>
<comment type="similarity">
    <text evidence="2">Belongs to the nitronate monooxygenase family. NMO class I subfamily.</text>
</comment>
<keyword evidence="3" id="KW-0285">Flavoprotein</keyword>